<feature type="transmembrane region" description="Helical" evidence="2">
    <location>
        <begin position="254"/>
        <end position="274"/>
    </location>
</feature>
<proteinExistence type="predicted"/>
<dbReference type="RefSeq" id="WP_344940862.1">
    <property type="nucleotide sequence ID" value="NZ_BAABDC010000001.1"/>
</dbReference>
<accession>A0ABP7CKZ1</accession>
<dbReference type="InterPro" id="IPR002656">
    <property type="entry name" value="Acyl_transf_3_dom"/>
</dbReference>
<keyword evidence="5" id="KW-1185">Reference proteome</keyword>
<evidence type="ECO:0000256" key="1">
    <source>
        <dbReference type="SAM" id="MobiDB-lite"/>
    </source>
</evidence>
<keyword evidence="2" id="KW-1133">Transmembrane helix</keyword>
<feature type="transmembrane region" description="Helical" evidence="2">
    <location>
        <begin position="157"/>
        <end position="176"/>
    </location>
</feature>
<dbReference type="Pfam" id="PF01757">
    <property type="entry name" value="Acyl_transf_3"/>
    <property type="match status" value="1"/>
</dbReference>
<evidence type="ECO:0000256" key="2">
    <source>
        <dbReference type="SAM" id="Phobius"/>
    </source>
</evidence>
<feature type="region of interest" description="Disordered" evidence="1">
    <location>
        <begin position="1"/>
        <end position="20"/>
    </location>
</feature>
<reference evidence="5" key="1">
    <citation type="journal article" date="2019" name="Int. J. Syst. Evol. Microbiol.">
        <title>The Global Catalogue of Microorganisms (GCM) 10K type strain sequencing project: providing services to taxonomists for standard genome sequencing and annotation.</title>
        <authorList>
            <consortium name="The Broad Institute Genomics Platform"/>
            <consortium name="The Broad Institute Genome Sequencing Center for Infectious Disease"/>
            <person name="Wu L."/>
            <person name="Ma J."/>
        </authorList>
    </citation>
    <scope>NUCLEOTIDE SEQUENCE [LARGE SCALE GENOMIC DNA]</scope>
    <source>
        <strain evidence="5">JCM 17125</strain>
    </source>
</reference>
<dbReference type="PANTHER" id="PTHR36927">
    <property type="entry name" value="BLR4337 PROTEIN"/>
    <property type="match status" value="1"/>
</dbReference>
<sequence length="385" mass="42146">MTDIRGTRPGLEPAPRQAHRPARTAWADNLKVVLVAGVIAAHATMAWTGLGTWVFDEPPVREPLLTLLTLVTAVVTLFGLPLFFLVAGYFTPRSLERKGLRRFVGDRAVRLLVPMAAFIVLFSPWIEFVDPDNAGWPQGFREFVPHVLWPPAPGPTWFLGVLFVVSVGYAGIRWAAPRRPSGARPLRLRHLFVIAALVALTSWVIRLGVPLGEERWHLAVGQAPGWLAGFVIGVLAAERHWLPLEAGLARRVRWICWTTVLLVVVVIASSGPLGYDMQVYLGGVTWQSGLLAVIEGVLITTASLWVVDLFERRFDRQGPLGRQLARSAFAAFLVHQGVLVALVLASRQVGATPEVSYLTVASLGIVVSFAIGWVLTRLPGVSRIV</sequence>
<feature type="transmembrane region" description="Helical" evidence="2">
    <location>
        <begin position="286"/>
        <end position="307"/>
    </location>
</feature>
<dbReference type="InterPro" id="IPR050623">
    <property type="entry name" value="Glucan_succinyl_AcylTrfase"/>
</dbReference>
<feature type="transmembrane region" description="Helical" evidence="2">
    <location>
        <begin position="328"/>
        <end position="349"/>
    </location>
</feature>
<dbReference type="Proteomes" id="UP001501468">
    <property type="component" value="Unassembled WGS sequence"/>
</dbReference>
<comment type="caution">
    <text evidence="4">The sequence shown here is derived from an EMBL/GenBank/DDBJ whole genome shotgun (WGS) entry which is preliminary data.</text>
</comment>
<feature type="transmembrane region" description="Helical" evidence="2">
    <location>
        <begin position="108"/>
        <end position="126"/>
    </location>
</feature>
<evidence type="ECO:0000313" key="4">
    <source>
        <dbReference type="EMBL" id="GAA3691522.1"/>
    </source>
</evidence>
<name>A0ABP7CKZ1_9MICO</name>
<dbReference type="PANTHER" id="PTHR36927:SF4">
    <property type="entry name" value="BLR5718 PROTEIN"/>
    <property type="match status" value="1"/>
</dbReference>
<keyword evidence="4" id="KW-0012">Acyltransferase</keyword>
<feature type="transmembrane region" description="Helical" evidence="2">
    <location>
        <begin position="355"/>
        <end position="375"/>
    </location>
</feature>
<keyword evidence="2" id="KW-0472">Membrane</keyword>
<organism evidence="4 5">
    <name type="scientific">Terrabacter ginsenosidimutans</name>
    <dbReference type="NCBI Taxonomy" id="490575"/>
    <lineage>
        <taxon>Bacteria</taxon>
        <taxon>Bacillati</taxon>
        <taxon>Actinomycetota</taxon>
        <taxon>Actinomycetes</taxon>
        <taxon>Micrococcales</taxon>
        <taxon>Intrasporangiaceae</taxon>
        <taxon>Terrabacter</taxon>
    </lineage>
</organism>
<feature type="transmembrane region" description="Helical" evidence="2">
    <location>
        <begin position="67"/>
        <end position="87"/>
    </location>
</feature>
<feature type="domain" description="Acyltransferase 3" evidence="3">
    <location>
        <begin position="25"/>
        <end position="377"/>
    </location>
</feature>
<gene>
    <name evidence="4" type="ORF">GCM10022399_04340</name>
</gene>
<feature type="transmembrane region" description="Helical" evidence="2">
    <location>
        <begin position="32"/>
        <end position="55"/>
    </location>
</feature>
<dbReference type="GO" id="GO:0016746">
    <property type="term" value="F:acyltransferase activity"/>
    <property type="evidence" value="ECO:0007669"/>
    <property type="project" value="UniProtKB-KW"/>
</dbReference>
<keyword evidence="2" id="KW-0812">Transmembrane</keyword>
<protein>
    <submittedName>
        <fullName evidence="4">Acyltransferase</fullName>
    </submittedName>
</protein>
<dbReference type="EMBL" id="BAABDC010000001">
    <property type="protein sequence ID" value="GAA3691522.1"/>
    <property type="molecule type" value="Genomic_DNA"/>
</dbReference>
<evidence type="ECO:0000313" key="5">
    <source>
        <dbReference type="Proteomes" id="UP001501468"/>
    </source>
</evidence>
<feature type="transmembrane region" description="Helical" evidence="2">
    <location>
        <begin position="225"/>
        <end position="242"/>
    </location>
</feature>
<keyword evidence="4" id="KW-0808">Transferase</keyword>
<feature type="transmembrane region" description="Helical" evidence="2">
    <location>
        <begin position="188"/>
        <end position="205"/>
    </location>
</feature>
<evidence type="ECO:0000259" key="3">
    <source>
        <dbReference type="Pfam" id="PF01757"/>
    </source>
</evidence>